<keyword evidence="4" id="KW-1185">Reference proteome</keyword>
<evidence type="ECO:0000313" key="3">
    <source>
        <dbReference type="EMBL" id="GHJ89656.1"/>
    </source>
</evidence>
<dbReference type="AlphaFoldDB" id="A0A8H3TXZ5"/>
<name>A0A8H3TXZ5_9TREE</name>
<reference evidence="3" key="1">
    <citation type="submission" date="2020-07" db="EMBL/GenBank/DDBJ databases">
        <title>Draft Genome Sequence of a Deep-Sea Yeast, Naganishia (Cryptococcus) liquefaciens strain N6.</title>
        <authorList>
            <person name="Han Y.W."/>
            <person name="Kajitani R."/>
            <person name="Morimoto H."/>
            <person name="Parhat M."/>
            <person name="Tsubouchi H."/>
            <person name="Bakenova O."/>
            <person name="Ogata M."/>
            <person name="Argunhan B."/>
            <person name="Aoki R."/>
            <person name="Kajiwara S."/>
            <person name="Itoh T."/>
            <person name="Iwasaki H."/>
        </authorList>
    </citation>
    <scope>NUCLEOTIDE SEQUENCE</scope>
    <source>
        <strain evidence="3">N6</strain>
    </source>
</reference>
<organism evidence="3 4">
    <name type="scientific">Naganishia liquefaciens</name>
    <dbReference type="NCBI Taxonomy" id="104408"/>
    <lineage>
        <taxon>Eukaryota</taxon>
        <taxon>Fungi</taxon>
        <taxon>Dikarya</taxon>
        <taxon>Basidiomycota</taxon>
        <taxon>Agaricomycotina</taxon>
        <taxon>Tremellomycetes</taxon>
        <taxon>Filobasidiales</taxon>
        <taxon>Filobasidiaceae</taxon>
        <taxon>Naganishia</taxon>
    </lineage>
</organism>
<evidence type="ECO:0000256" key="1">
    <source>
        <dbReference type="SAM" id="MobiDB-lite"/>
    </source>
</evidence>
<feature type="region of interest" description="Disordered" evidence="1">
    <location>
        <begin position="252"/>
        <end position="366"/>
    </location>
</feature>
<proteinExistence type="predicted"/>
<gene>
    <name evidence="3" type="ORF">NliqN6_6058</name>
</gene>
<keyword evidence="2" id="KW-0812">Transmembrane</keyword>
<keyword evidence="2" id="KW-1133">Transmembrane helix</keyword>
<feature type="compositionally biased region" description="Polar residues" evidence="1">
    <location>
        <begin position="258"/>
        <end position="280"/>
    </location>
</feature>
<dbReference type="Proteomes" id="UP000620104">
    <property type="component" value="Unassembled WGS sequence"/>
</dbReference>
<dbReference type="OrthoDB" id="2595253at2759"/>
<protein>
    <submittedName>
        <fullName evidence="3">Uncharacterized protein</fullName>
    </submittedName>
</protein>
<dbReference type="EMBL" id="BLZA01000049">
    <property type="protein sequence ID" value="GHJ89656.1"/>
    <property type="molecule type" value="Genomic_DNA"/>
</dbReference>
<evidence type="ECO:0000256" key="2">
    <source>
        <dbReference type="SAM" id="Phobius"/>
    </source>
</evidence>
<evidence type="ECO:0000313" key="4">
    <source>
        <dbReference type="Proteomes" id="UP000620104"/>
    </source>
</evidence>
<feature type="compositionally biased region" description="Low complexity" evidence="1">
    <location>
        <begin position="281"/>
        <end position="325"/>
    </location>
</feature>
<sequence>MQSSKLPQGIRDFTSRIFSNDPVEYNSAINLYIEPQAHYTSALVRTHGASRIKKLVAFEKLFIRRRVPRRDLKRSGAGVEGWDDATQTVTLPTLTTYTLPFALPLLNITFTLPSTLVLHLNENEDGEIDEEDDIALHTDDEGVEDDAAEDGELKVDGERERRLIITKWEEQSVLDTVLRSSRLLSSLYTTFILPFVSTALLILAGALYFYRTHRLTDGLFRYVLHATLEVFHALEGELVRLMGGNKRQAVRVRRDSNAYAQSGRQTVQQIEARTEQPTTDPHSTPTQPASSASSTSSRPPSIKSPRAPTFRPSSPSQPTTSSSLTHAQGQHVRVSRKGMTREVVDVAGGADELVRGENGDGGALKG</sequence>
<feature type="transmembrane region" description="Helical" evidence="2">
    <location>
        <begin position="187"/>
        <end position="210"/>
    </location>
</feature>
<accession>A0A8H3TXZ5</accession>
<comment type="caution">
    <text evidence="3">The sequence shown here is derived from an EMBL/GenBank/DDBJ whole genome shotgun (WGS) entry which is preliminary data.</text>
</comment>
<keyword evidence="2" id="KW-0472">Membrane</keyword>